<dbReference type="CDD" id="cd19941">
    <property type="entry name" value="TIL"/>
    <property type="match status" value="1"/>
</dbReference>
<keyword evidence="3" id="KW-1185">Reference proteome</keyword>
<dbReference type="Gene3D" id="2.10.25.10">
    <property type="entry name" value="Laminin"/>
    <property type="match status" value="1"/>
</dbReference>
<name>A0A914E574_9BILA</name>
<dbReference type="SMART" id="SM00274">
    <property type="entry name" value="FOLN"/>
    <property type="match status" value="3"/>
</dbReference>
<dbReference type="InterPro" id="IPR002919">
    <property type="entry name" value="TIL_dom"/>
</dbReference>
<organism evidence="3 4">
    <name type="scientific">Acrobeloides nanus</name>
    <dbReference type="NCBI Taxonomy" id="290746"/>
    <lineage>
        <taxon>Eukaryota</taxon>
        <taxon>Metazoa</taxon>
        <taxon>Ecdysozoa</taxon>
        <taxon>Nematoda</taxon>
        <taxon>Chromadorea</taxon>
        <taxon>Rhabditida</taxon>
        <taxon>Tylenchina</taxon>
        <taxon>Cephalobomorpha</taxon>
        <taxon>Cephaloboidea</taxon>
        <taxon>Cephalobidae</taxon>
        <taxon>Acrobeloides</taxon>
    </lineage>
</organism>
<proteinExistence type="predicted"/>
<feature type="domain" description="Follistatin-like" evidence="2">
    <location>
        <begin position="72"/>
        <end position="92"/>
    </location>
</feature>
<evidence type="ECO:0000259" key="2">
    <source>
        <dbReference type="SMART" id="SM00274"/>
    </source>
</evidence>
<feature type="domain" description="Follistatin-like" evidence="2">
    <location>
        <begin position="163"/>
        <end position="183"/>
    </location>
</feature>
<dbReference type="WBParaSite" id="ACRNAN_scaffold5455.g16252.t1">
    <property type="protein sequence ID" value="ACRNAN_scaffold5455.g16252.t1"/>
    <property type="gene ID" value="ACRNAN_scaffold5455.g16252"/>
</dbReference>
<evidence type="ECO:0000313" key="4">
    <source>
        <dbReference type="WBParaSite" id="ACRNAN_scaffold5455.g16252.t1"/>
    </source>
</evidence>
<keyword evidence="1" id="KW-0722">Serine protease inhibitor</keyword>
<dbReference type="GO" id="GO:0004867">
    <property type="term" value="F:serine-type endopeptidase inhibitor activity"/>
    <property type="evidence" value="ECO:0007669"/>
    <property type="project" value="UniProtKB-KW"/>
</dbReference>
<evidence type="ECO:0000256" key="1">
    <source>
        <dbReference type="ARBA" id="ARBA00022900"/>
    </source>
</evidence>
<protein>
    <submittedName>
        <fullName evidence="4">Follistatin-like domain-containing protein</fullName>
    </submittedName>
</protein>
<dbReference type="Proteomes" id="UP000887540">
    <property type="component" value="Unplaced"/>
</dbReference>
<evidence type="ECO:0000313" key="3">
    <source>
        <dbReference type="Proteomes" id="UP000887540"/>
    </source>
</evidence>
<accession>A0A914E574</accession>
<sequence>MCGINEESRPCNTCELTCEDPMGQHCYSKPECVGNTCQCKDGFYRNSVGKCVRRWRCYESGHPRPVTRTNLTCDNVQCDDGYDCVTINPICASLRVPCDTTPKVLCLPRNGTNLPALPLTCDNFKCAIDEICVMLKQCYSLHISCDVEPKPKCIKQISTTTLTCDNFQCGEKETCVMKAPMCPSLRVECDTRPKPQCIPSSNLPSCDSFPCGTNEQCVMKTPICPSLRANCIKVPQPQCVPLDSNTA</sequence>
<reference evidence="4" key="1">
    <citation type="submission" date="2022-11" db="UniProtKB">
        <authorList>
            <consortium name="WormBaseParasite"/>
        </authorList>
    </citation>
    <scope>IDENTIFICATION</scope>
</reference>
<feature type="domain" description="Follistatin-like" evidence="2">
    <location>
        <begin position="205"/>
        <end position="232"/>
    </location>
</feature>
<dbReference type="Pfam" id="PF01826">
    <property type="entry name" value="TIL"/>
    <property type="match status" value="1"/>
</dbReference>
<keyword evidence="1" id="KW-0646">Protease inhibitor</keyword>
<dbReference type="InterPro" id="IPR003645">
    <property type="entry name" value="Fol_N"/>
</dbReference>
<dbReference type="AlphaFoldDB" id="A0A914E574"/>
<dbReference type="SUPFAM" id="SSF57567">
    <property type="entry name" value="Serine protease inhibitors"/>
    <property type="match status" value="1"/>
</dbReference>
<dbReference type="InterPro" id="IPR036084">
    <property type="entry name" value="Ser_inhib-like_sf"/>
</dbReference>